<dbReference type="InterPro" id="IPR033135">
    <property type="entry name" value="ClpP_His_AS"/>
</dbReference>
<keyword evidence="9" id="KW-1185">Reference proteome</keyword>
<proteinExistence type="inferred from homology"/>
<evidence type="ECO:0000313" key="9">
    <source>
        <dbReference type="Proteomes" id="UP000230069"/>
    </source>
</evidence>
<dbReference type="PANTHER" id="PTHR10381:SF73">
    <property type="entry name" value="ATP-DEPENDENT CLP PROTEASE PROTEOLYTIC SUBUNIT"/>
    <property type="match status" value="1"/>
</dbReference>
<organism evidence="8 9">
    <name type="scientific">Aquilegia coerulea</name>
    <name type="common">Rocky mountain columbine</name>
    <dbReference type="NCBI Taxonomy" id="218851"/>
    <lineage>
        <taxon>Eukaryota</taxon>
        <taxon>Viridiplantae</taxon>
        <taxon>Streptophyta</taxon>
        <taxon>Embryophyta</taxon>
        <taxon>Tracheophyta</taxon>
        <taxon>Spermatophyta</taxon>
        <taxon>Magnoliopsida</taxon>
        <taxon>Ranunculales</taxon>
        <taxon>Ranunculaceae</taxon>
        <taxon>Thalictroideae</taxon>
        <taxon>Aquilegia</taxon>
    </lineage>
</organism>
<dbReference type="Gene3D" id="3.90.226.10">
    <property type="entry name" value="2-enoyl-CoA Hydratase, Chain A, domain 1"/>
    <property type="match status" value="1"/>
</dbReference>
<dbReference type="GO" id="GO:0051117">
    <property type="term" value="F:ATPase binding"/>
    <property type="evidence" value="ECO:0007669"/>
    <property type="project" value="TreeGrafter"/>
</dbReference>
<feature type="active site" evidence="6">
    <location>
        <position position="44"/>
    </location>
</feature>
<dbReference type="Pfam" id="PF00574">
    <property type="entry name" value="CLP_protease"/>
    <property type="match status" value="1"/>
</dbReference>
<dbReference type="InterPro" id="IPR029045">
    <property type="entry name" value="ClpP/crotonase-like_dom_sf"/>
</dbReference>
<evidence type="ECO:0000313" key="8">
    <source>
        <dbReference type="EMBL" id="PIA60435.1"/>
    </source>
</evidence>
<dbReference type="PRINTS" id="PR00127">
    <property type="entry name" value="CLPPROTEASEP"/>
</dbReference>
<dbReference type="PROSITE" id="PS00382">
    <property type="entry name" value="CLP_PROTEASE_HIS"/>
    <property type="match status" value="1"/>
</dbReference>
<keyword evidence="2" id="KW-0645">Protease</keyword>
<sequence length="135" mass="15288">MIQGANPDINTICLGLAASLGSFMLLGGTPPKRLALEYAKIMMHQPFGVFRRLLLDARKTIAWTYVQKTGQPLWAVYRDLERDSFMTPEEAQQYGIVDAVADENVVLDLDLDLPSYFDYSYSDEKIERDPHPLGF</sequence>
<evidence type="ECO:0000256" key="7">
    <source>
        <dbReference type="RuleBase" id="RU003567"/>
    </source>
</evidence>
<dbReference type="GO" id="GO:0004176">
    <property type="term" value="F:ATP-dependent peptidase activity"/>
    <property type="evidence" value="ECO:0007669"/>
    <property type="project" value="InterPro"/>
</dbReference>
<evidence type="ECO:0000256" key="2">
    <source>
        <dbReference type="ARBA" id="ARBA00022670"/>
    </source>
</evidence>
<dbReference type="SUPFAM" id="SSF52096">
    <property type="entry name" value="ClpP/crotonase"/>
    <property type="match status" value="1"/>
</dbReference>
<gene>
    <name evidence="8" type="ORF">AQUCO_00300144v1</name>
</gene>
<dbReference type="OrthoDB" id="1882605at2759"/>
<evidence type="ECO:0000256" key="4">
    <source>
        <dbReference type="ARBA" id="ARBA00022825"/>
    </source>
</evidence>
<evidence type="ECO:0000256" key="1">
    <source>
        <dbReference type="ARBA" id="ARBA00007039"/>
    </source>
</evidence>
<dbReference type="InterPro" id="IPR023562">
    <property type="entry name" value="ClpP/TepA"/>
</dbReference>
<keyword evidence="3" id="KW-0378">Hydrolase</keyword>
<dbReference type="Proteomes" id="UP000230069">
    <property type="component" value="Unassembled WGS sequence"/>
</dbReference>
<dbReference type="AlphaFoldDB" id="A0A2G5EXE1"/>
<comment type="similarity">
    <text evidence="1 7">Belongs to the peptidase S14 family.</text>
</comment>
<evidence type="ECO:0000256" key="5">
    <source>
        <dbReference type="ARBA" id="ARBA00034021"/>
    </source>
</evidence>
<dbReference type="GO" id="GO:0004252">
    <property type="term" value="F:serine-type endopeptidase activity"/>
    <property type="evidence" value="ECO:0007669"/>
    <property type="project" value="UniProtKB-EC"/>
</dbReference>
<name>A0A2G5EXE1_AQUCA</name>
<dbReference type="PANTHER" id="PTHR10381">
    <property type="entry name" value="ATP-DEPENDENT CLP PROTEASE PROTEOLYTIC SUBUNIT"/>
    <property type="match status" value="1"/>
</dbReference>
<dbReference type="EMBL" id="KZ305020">
    <property type="protein sequence ID" value="PIA60435.1"/>
    <property type="molecule type" value="Genomic_DNA"/>
</dbReference>
<evidence type="ECO:0000256" key="6">
    <source>
        <dbReference type="PROSITE-ProRule" id="PRU10086"/>
    </source>
</evidence>
<dbReference type="STRING" id="218851.A0A2G5EXE1"/>
<keyword evidence="4" id="KW-0720">Serine protease</keyword>
<evidence type="ECO:0000256" key="3">
    <source>
        <dbReference type="ARBA" id="ARBA00022801"/>
    </source>
</evidence>
<dbReference type="GO" id="GO:0009368">
    <property type="term" value="C:endopeptidase Clp complex"/>
    <property type="evidence" value="ECO:0007669"/>
    <property type="project" value="TreeGrafter"/>
</dbReference>
<comment type="catalytic activity">
    <reaction evidence="5 6">
        <text>Hydrolysis of proteins to small peptides in the presence of ATP and magnesium. alpha-casein is the usual test substrate. In the absence of ATP, only oligopeptides shorter than five residues are hydrolyzed (such as succinyl-Leu-Tyr-|-NHMec, and Leu-Tyr-Leu-|-Tyr-Trp, in which cleavage of the -Tyr-|-Leu- and -Tyr-|-Trp bonds also occurs).</text>
        <dbReference type="EC" id="3.4.21.92"/>
    </reaction>
</comment>
<dbReference type="GO" id="GO:0009536">
    <property type="term" value="C:plastid"/>
    <property type="evidence" value="ECO:0007669"/>
    <property type="project" value="UniProtKB-ARBA"/>
</dbReference>
<dbReference type="GO" id="GO:0006515">
    <property type="term" value="P:protein quality control for misfolded or incompletely synthesized proteins"/>
    <property type="evidence" value="ECO:0007669"/>
    <property type="project" value="TreeGrafter"/>
</dbReference>
<accession>A0A2G5EXE1</accession>
<dbReference type="InParanoid" id="A0A2G5EXE1"/>
<protein>
    <recommendedName>
        <fullName evidence="7">ATP-dependent Clp protease proteolytic subunit</fullName>
    </recommendedName>
</protein>
<dbReference type="InterPro" id="IPR001907">
    <property type="entry name" value="ClpP"/>
</dbReference>
<dbReference type="CDD" id="cd07017">
    <property type="entry name" value="S14_ClpP_2"/>
    <property type="match status" value="1"/>
</dbReference>
<reference evidence="8 9" key="1">
    <citation type="submission" date="2017-09" db="EMBL/GenBank/DDBJ databases">
        <title>WGS assembly of Aquilegia coerulea Goldsmith.</title>
        <authorList>
            <person name="Hodges S."/>
            <person name="Kramer E."/>
            <person name="Nordborg M."/>
            <person name="Tomkins J."/>
            <person name="Borevitz J."/>
            <person name="Derieg N."/>
            <person name="Yan J."/>
            <person name="Mihaltcheva S."/>
            <person name="Hayes R.D."/>
            <person name="Rokhsar D."/>
        </authorList>
    </citation>
    <scope>NUCLEOTIDE SEQUENCE [LARGE SCALE GENOMIC DNA]</scope>
    <source>
        <strain evidence="9">cv. Goldsmith</strain>
    </source>
</reference>